<feature type="coiled-coil region" evidence="2">
    <location>
        <begin position="223"/>
        <end position="382"/>
    </location>
</feature>
<evidence type="ECO:0000256" key="2">
    <source>
        <dbReference type="SAM" id="Coils"/>
    </source>
</evidence>
<dbReference type="OrthoDB" id="261426at2759"/>
<keyword evidence="1 2" id="KW-0175">Coiled coil</keyword>
<feature type="domain" description="Translin-associated factor X-interacting protein 1 N-terminal" evidence="4">
    <location>
        <begin position="137"/>
        <end position="247"/>
    </location>
</feature>
<sequence length="484" mass="56407">MVEAMDQNDGTLPREEMEENPIKTETDENKENKREFICRYLISEDTKNKVLIKRSKGMPMDKYSGKYETYYFPRAFGLNSSGVKNRLTIDAWPAHAGSRSRATNQIYVSPEGHLIHQSAEKSKLPPVKKPRFLEILEARVNKEKAKFHVPENGPSPLRLQIYREIFTIFIQTCVYYGPLLARIKAEYESYLEHVQDQLKMLQPIRELLWTVSQECENRVSNMRRRENKDIRKLKMEKKALLSQIAHLHEDGKSLTCEVEHLTEELEKKAEEWRTESDGRKLLVSEVNELTSRLKEMESLARAEVIDDSEDPVKLRLALDQAHKAINRLQTQVIQYEAQYEAQVPRVKYEEVRQKLDSQVEETTRLREELESTQSRYDLLQEHCVTLNTYRDLYYIQVTYATRVLGSKGEPLQKLDFVTSMLNKWRRLAADKPWADVQRLVADEMTRLESGQLPISVRASRAPRHRTTVADGLGVRESIHKTEGS</sequence>
<dbReference type="Pfam" id="PF15739">
    <property type="entry name" value="TSNAXIP1_N"/>
    <property type="match status" value="1"/>
</dbReference>
<dbReference type="PANTHER" id="PTHR16306:SF0">
    <property type="entry name" value="TRANSLIN-ASSOCIATED FACTOR X-INTERACTING PROTEIN 1"/>
    <property type="match status" value="1"/>
</dbReference>
<feature type="region of interest" description="Disordered" evidence="3">
    <location>
        <begin position="1"/>
        <end position="29"/>
    </location>
</feature>
<evidence type="ECO:0000313" key="6">
    <source>
        <dbReference type="Proteomes" id="UP000308267"/>
    </source>
</evidence>
<dbReference type="InterPro" id="IPR032755">
    <property type="entry name" value="TSNAXIP1_N"/>
</dbReference>
<evidence type="ECO:0000256" key="1">
    <source>
        <dbReference type="ARBA" id="ARBA00023054"/>
    </source>
</evidence>
<evidence type="ECO:0000313" key="5">
    <source>
        <dbReference type="EMBL" id="TGZ64591.1"/>
    </source>
</evidence>
<evidence type="ECO:0000259" key="4">
    <source>
        <dbReference type="Pfam" id="PF15739"/>
    </source>
</evidence>
<gene>
    <name evidence="5" type="ORF">CRM22_006282</name>
</gene>
<dbReference type="AlphaFoldDB" id="A0A4S2LLT0"/>
<dbReference type="PANTHER" id="PTHR16306">
    <property type="entry name" value="TRANSLIN-ASSOCIATED FACTOR X-INTERACTING PROTEIN 1"/>
    <property type="match status" value="1"/>
</dbReference>
<dbReference type="GO" id="GO:0005737">
    <property type="term" value="C:cytoplasm"/>
    <property type="evidence" value="ECO:0007669"/>
    <property type="project" value="TreeGrafter"/>
</dbReference>
<name>A0A4S2LLT0_OPIFE</name>
<dbReference type="Proteomes" id="UP000308267">
    <property type="component" value="Unassembled WGS sequence"/>
</dbReference>
<keyword evidence="6" id="KW-1185">Reference proteome</keyword>
<accession>A0A4S2LLT0</accession>
<reference evidence="5 6" key="1">
    <citation type="journal article" date="2019" name="BMC Genomics">
        <title>New insights from Opisthorchis felineus genome: update on genomics of the epidemiologically important liver flukes.</title>
        <authorList>
            <person name="Ershov N.I."/>
            <person name="Mordvinov V.A."/>
            <person name="Prokhortchouk E.B."/>
            <person name="Pakharukova M.Y."/>
            <person name="Gunbin K.V."/>
            <person name="Ustyantsev K."/>
            <person name="Genaev M.A."/>
            <person name="Blinov A.G."/>
            <person name="Mazur A."/>
            <person name="Boulygina E."/>
            <person name="Tsygankova S."/>
            <person name="Khrameeva E."/>
            <person name="Chekanov N."/>
            <person name="Fan G."/>
            <person name="Xiao A."/>
            <person name="Zhang H."/>
            <person name="Xu X."/>
            <person name="Yang H."/>
            <person name="Solovyev V."/>
            <person name="Lee S.M."/>
            <person name="Liu X."/>
            <person name="Afonnikov D.A."/>
            <person name="Skryabin K.G."/>
        </authorList>
    </citation>
    <scope>NUCLEOTIDE SEQUENCE [LARGE SCALE GENOMIC DNA]</scope>
    <source>
        <strain evidence="5">AK-0245</strain>
        <tissue evidence="5">Whole organism</tissue>
    </source>
</reference>
<evidence type="ECO:0000256" key="3">
    <source>
        <dbReference type="SAM" id="MobiDB-lite"/>
    </source>
</evidence>
<protein>
    <recommendedName>
        <fullName evidence="4">Translin-associated factor X-interacting protein 1 N-terminal domain-containing protein</fullName>
    </recommendedName>
</protein>
<dbReference type="STRING" id="147828.A0A4S2LLT0"/>
<organism evidence="5 6">
    <name type="scientific">Opisthorchis felineus</name>
    <dbReference type="NCBI Taxonomy" id="147828"/>
    <lineage>
        <taxon>Eukaryota</taxon>
        <taxon>Metazoa</taxon>
        <taxon>Spiralia</taxon>
        <taxon>Lophotrochozoa</taxon>
        <taxon>Platyhelminthes</taxon>
        <taxon>Trematoda</taxon>
        <taxon>Digenea</taxon>
        <taxon>Opisthorchiida</taxon>
        <taxon>Opisthorchiata</taxon>
        <taxon>Opisthorchiidae</taxon>
        <taxon>Opisthorchis</taxon>
    </lineage>
</organism>
<comment type="caution">
    <text evidence="5">The sequence shown here is derived from an EMBL/GenBank/DDBJ whole genome shotgun (WGS) entry which is preliminary data.</text>
</comment>
<dbReference type="EMBL" id="SJOL01006656">
    <property type="protein sequence ID" value="TGZ64591.1"/>
    <property type="molecule type" value="Genomic_DNA"/>
</dbReference>
<feature type="compositionally biased region" description="Basic and acidic residues" evidence="3">
    <location>
        <begin position="12"/>
        <end position="29"/>
    </location>
</feature>
<proteinExistence type="predicted"/>